<keyword evidence="2" id="KW-1185">Reference proteome</keyword>
<dbReference type="Pfam" id="PF04450">
    <property type="entry name" value="BSP"/>
    <property type="match status" value="1"/>
</dbReference>
<protein>
    <submittedName>
        <fullName evidence="1">Secretory protein</fullName>
    </submittedName>
</protein>
<dbReference type="RefSeq" id="WP_192007080.1">
    <property type="nucleotide sequence ID" value="NZ_JACYTQ010000001.1"/>
</dbReference>
<dbReference type="Proteomes" id="UP000647133">
    <property type="component" value="Unassembled WGS sequence"/>
</dbReference>
<sequence length="230" mass="26547">MKLNRFILAICFSSLTFIGLYAKGEIKDKEVVKKGKYTLNFVNQDPNLDKEVKEGLIKTFFKVYPKMVKDFNKLAIKEVTVTIDTAYNGVAYAHDGKITIASQWLDKKPGDLDVITHEGMHLVQAYPGGAGPGWLTEGIADYVRYAYGVDNASAGWALPDFDPKHRYDNSYRITARFLLWINQHYDKKFVHKMDSHMREKTYNKELWKTYTGKTLEDLWKEYSLNPLVEV</sequence>
<dbReference type="PANTHER" id="PTHR33321:SF12">
    <property type="entry name" value="PLANT BASIC SECRETORY PROTEIN (BSP) FAMILY PROTEIN"/>
    <property type="match status" value="1"/>
</dbReference>
<evidence type="ECO:0000313" key="2">
    <source>
        <dbReference type="Proteomes" id="UP000647133"/>
    </source>
</evidence>
<comment type="caution">
    <text evidence="1">The sequence shown here is derived from an EMBL/GenBank/DDBJ whole genome shotgun (WGS) entry which is preliminary data.</text>
</comment>
<dbReference type="PANTHER" id="PTHR33321">
    <property type="match status" value="1"/>
</dbReference>
<reference evidence="1 2" key="1">
    <citation type="submission" date="2020-09" db="EMBL/GenBank/DDBJ databases">
        <title>Echinicola sp. CAU 1574 isolated from sand of Sido Beach.</title>
        <authorList>
            <person name="Kim W."/>
        </authorList>
    </citation>
    <scope>NUCLEOTIDE SEQUENCE [LARGE SCALE GENOMIC DNA]</scope>
    <source>
        <strain evidence="1 2">CAU 1574</strain>
    </source>
</reference>
<name>A0ABR9AF62_9BACT</name>
<proteinExistence type="predicted"/>
<dbReference type="EMBL" id="JACYTQ010000001">
    <property type="protein sequence ID" value="MBD8487303.1"/>
    <property type="molecule type" value="Genomic_DNA"/>
</dbReference>
<evidence type="ECO:0000313" key="1">
    <source>
        <dbReference type="EMBL" id="MBD8487303.1"/>
    </source>
</evidence>
<gene>
    <name evidence="1" type="ORF">IFO69_00945</name>
</gene>
<accession>A0ABR9AF62</accession>
<organism evidence="1 2">
    <name type="scientific">Echinicola arenosa</name>
    <dbReference type="NCBI Taxonomy" id="2774144"/>
    <lineage>
        <taxon>Bacteria</taxon>
        <taxon>Pseudomonadati</taxon>
        <taxon>Bacteroidota</taxon>
        <taxon>Cytophagia</taxon>
        <taxon>Cytophagales</taxon>
        <taxon>Cyclobacteriaceae</taxon>
        <taxon>Echinicola</taxon>
    </lineage>
</organism>
<dbReference type="InterPro" id="IPR007541">
    <property type="entry name" value="Uncharacterised_BSP"/>
</dbReference>